<organism evidence="3 4">
    <name type="scientific">Thermocoleostomius sinensis A174</name>
    <dbReference type="NCBI Taxonomy" id="2016057"/>
    <lineage>
        <taxon>Bacteria</taxon>
        <taxon>Bacillati</taxon>
        <taxon>Cyanobacteriota</taxon>
        <taxon>Cyanophyceae</taxon>
        <taxon>Oculatellales</taxon>
        <taxon>Oculatellaceae</taxon>
        <taxon>Thermocoleostomius</taxon>
    </lineage>
</organism>
<accession>A0A9E9C8C5</accession>
<feature type="region of interest" description="Disordered" evidence="1">
    <location>
        <begin position="57"/>
        <end position="85"/>
    </location>
</feature>
<reference evidence="3" key="1">
    <citation type="submission" date="2022-12" db="EMBL/GenBank/DDBJ databases">
        <title>Polyphasic identification of a Novel Hot-Spring Cyanobacterium Ocullathermofonsia sinensis gen nov. sp. nov. and Genomic Insights on its Adaptations to the Thermal Habitat.</title>
        <authorList>
            <person name="Daroch M."/>
            <person name="Tang J."/>
            <person name="Jiang Y."/>
        </authorList>
    </citation>
    <scope>NUCLEOTIDE SEQUENCE</scope>
    <source>
        <strain evidence="3">PKUAC-SCTA174</strain>
    </source>
</reference>
<evidence type="ECO:0000256" key="1">
    <source>
        <dbReference type="SAM" id="MobiDB-lite"/>
    </source>
</evidence>
<sequence length="126" mass="13597">MKLMQVWIVCCLAFFGAAELYQWLQGVTLPMPVFVITGALLAVASNANKVLPKQTQWQAMPPAAPPKSTPAIDQPSAHPAFPPPTVAPPRHYPGVQLPNFTSPAPRSISFTIEKAQPLSEEPNLGE</sequence>
<proteinExistence type="predicted"/>
<dbReference type="KEGG" id="tsin:OXH18_23870"/>
<keyword evidence="2" id="KW-1133">Transmembrane helix</keyword>
<dbReference type="RefSeq" id="WP_268610023.1">
    <property type="nucleotide sequence ID" value="NZ_CP113797.1"/>
</dbReference>
<dbReference type="AlphaFoldDB" id="A0A9E9C8C5"/>
<keyword evidence="2" id="KW-0472">Membrane</keyword>
<dbReference type="EMBL" id="CP113797">
    <property type="protein sequence ID" value="WAL60168.1"/>
    <property type="molecule type" value="Genomic_DNA"/>
</dbReference>
<dbReference type="Proteomes" id="UP001163152">
    <property type="component" value="Chromosome"/>
</dbReference>
<name>A0A9E9C8C5_9CYAN</name>
<feature type="transmembrane region" description="Helical" evidence="2">
    <location>
        <begin position="28"/>
        <end position="47"/>
    </location>
</feature>
<keyword evidence="2" id="KW-0812">Transmembrane</keyword>
<evidence type="ECO:0000313" key="3">
    <source>
        <dbReference type="EMBL" id="WAL60168.1"/>
    </source>
</evidence>
<gene>
    <name evidence="3" type="ORF">OXH18_23870</name>
</gene>
<keyword evidence="4" id="KW-1185">Reference proteome</keyword>
<evidence type="ECO:0000313" key="4">
    <source>
        <dbReference type="Proteomes" id="UP001163152"/>
    </source>
</evidence>
<evidence type="ECO:0000256" key="2">
    <source>
        <dbReference type="SAM" id="Phobius"/>
    </source>
</evidence>
<protein>
    <submittedName>
        <fullName evidence="3">Uncharacterized protein</fullName>
    </submittedName>
</protein>